<gene>
    <name evidence="1" type="ORF">Goari_010166</name>
</gene>
<reference evidence="1 2" key="1">
    <citation type="journal article" date="2019" name="Genome Biol. Evol.">
        <title>Insights into the evolution of the New World diploid cottons (Gossypium, subgenus Houzingenia) based on genome sequencing.</title>
        <authorList>
            <person name="Grover C.E."/>
            <person name="Arick M.A. 2nd"/>
            <person name="Thrash A."/>
            <person name="Conover J.L."/>
            <person name="Sanders W.S."/>
            <person name="Peterson D.G."/>
            <person name="Frelichowski J.E."/>
            <person name="Scheffler J.A."/>
            <person name="Scheffler B.E."/>
            <person name="Wendel J.F."/>
        </authorList>
    </citation>
    <scope>NUCLEOTIDE SEQUENCE [LARGE SCALE GENOMIC DNA]</scope>
    <source>
        <strain evidence="1">185</strain>
        <tissue evidence="1">Leaf</tissue>
    </source>
</reference>
<comment type="caution">
    <text evidence="1">The sequence shown here is derived from an EMBL/GenBank/DDBJ whole genome shotgun (WGS) entry which is preliminary data.</text>
</comment>
<sequence>MEVRLFRSRFMLGLSL</sequence>
<protein>
    <submittedName>
        <fullName evidence="1">Uncharacterized protein</fullName>
    </submittedName>
</protein>
<accession>A0A7J8XZ63</accession>
<name>A0A7J8XZ63_GOSAI</name>
<proteinExistence type="predicted"/>
<evidence type="ECO:0000313" key="2">
    <source>
        <dbReference type="Proteomes" id="UP000593577"/>
    </source>
</evidence>
<dbReference type="Proteomes" id="UP000593577">
    <property type="component" value="Unassembled WGS sequence"/>
</dbReference>
<organism evidence="1 2">
    <name type="scientific">Gossypium aridum</name>
    <name type="common">American cotton</name>
    <name type="synonym">Erioxylum aridum</name>
    <dbReference type="NCBI Taxonomy" id="34290"/>
    <lineage>
        <taxon>Eukaryota</taxon>
        <taxon>Viridiplantae</taxon>
        <taxon>Streptophyta</taxon>
        <taxon>Embryophyta</taxon>
        <taxon>Tracheophyta</taxon>
        <taxon>Spermatophyta</taxon>
        <taxon>Magnoliopsida</taxon>
        <taxon>eudicotyledons</taxon>
        <taxon>Gunneridae</taxon>
        <taxon>Pentapetalae</taxon>
        <taxon>rosids</taxon>
        <taxon>malvids</taxon>
        <taxon>Malvales</taxon>
        <taxon>Malvaceae</taxon>
        <taxon>Malvoideae</taxon>
        <taxon>Gossypium</taxon>
    </lineage>
</organism>
<evidence type="ECO:0000313" key="1">
    <source>
        <dbReference type="EMBL" id="MBA0692617.1"/>
    </source>
</evidence>
<dbReference type="AlphaFoldDB" id="A0A7J8XZ63"/>
<dbReference type="EMBL" id="JABFAA010000009">
    <property type="protein sequence ID" value="MBA0692617.1"/>
    <property type="molecule type" value="Genomic_DNA"/>
</dbReference>
<keyword evidence="2" id="KW-1185">Reference proteome</keyword>